<accession>A0A1S5SHV6</accession>
<sequence>MNFLYDQPVIFRMGGVGDPEVEVGYLPFESWSHRRICVHNSLEIPLETYRFAMDHRPTLRDFYSRGEFPFRWGPGTFNSRVQEETTNAFESAILDLVGFPLSSFTKSFLPNVKLALSWPLGYPTTDFIQLSGIPGHFTHNGWKGMVGTSLFRMNPQLEHYDQVFVEAHKSILKEAERRGLESELFTGYDLLKEVASLQIVRLLNAVDVDIVYSNVPTGLTDKLQSLRDTFENENPEMLGNRFWIPSPDTWFDGVYLQSDSSFSSEED</sequence>
<evidence type="ECO:0000313" key="2">
    <source>
        <dbReference type="Proteomes" id="UP001255841"/>
    </source>
</evidence>
<name>A0A1S5SHV6_9VIRU</name>
<reference evidence="1" key="1">
    <citation type="journal article" date="2017" name="J. Gen. Virol.">
        <title>Characterization of the Bujaru, Frijoles and Tapara antigenic complexes into the Sandfly Fever group and two unclassified phleboviruses from Brazil.</title>
        <authorList>
            <person name="Vasconcelos P.F."/>
            <person name="Nunes Neto J.P."/>
            <person name="de Souza W.M."/>
            <person name="Acrani G.O."/>
            <person name="Romeiro M.F."/>
            <person name="Fumagalli M.J."/>
            <person name="Vieira C.L."/>
            <person name="Medeiros D.B."/>
            <person name="de Lima J.A."/>
            <person name="de Lima C.P."/>
            <person name="Cardoso J.F."/>
            <person name="Rodrigues S.G."/>
            <person name="Figueiredo L.T."/>
            <person name="da Silva S.P."/>
            <person name="Tesh R."/>
            <person name="Nunes M.R."/>
            <person name="Vasconcelos P.F."/>
        </authorList>
    </citation>
    <scope>NUCLEOTIDE SEQUENCE</scope>
    <source>
        <strain evidence="1">BeAr371637</strain>
    </source>
</reference>
<dbReference type="Proteomes" id="UP001255841">
    <property type="component" value="Genome"/>
</dbReference>
<organism evidence="1 2">
    <name type="scientific">Joa virus</name>
    <dbReference type="NCBI Taxonomy" id="426787"/>
    <lineage>
        <taxon>Viruses</taxon>
        <taxon>Riboviria</taxon>
        <taxon>Orthornavirae</taxon>
        <taxon>Negarnaviricota</taxon>
        <taxon>Polyploviricotina</taxon>
        <taxon>Bunyaviricetes</taxon>
        <taxon>Hareavirales</taxon>
        <taxon>Phenuiviridae</taxon>
        <taxon>Phlebovirus</taxon>
        <taxon>Phlebovirus limboense</taxon>
        <taxon>Frijoles phlebovirus</taxon>
    </lineage>
</organism>
<evidence type="ECO:0000313" key="1">
    <source>
        <dbReference type="EMBL" id="API68886.1"/>
    </source>
</evidence>
<dbReference type="EMBL" id="KX611393">
    <property type="protein sequence ID" value="API68886.1"/>
    <property type="molecule type" value="Genomic_RNA"/>
</dbReference>
<protein>
    <submittedName>
        <fullName evidence="1">Nonstructural protein</fullName>
    </submittedName>
</protein>
<dbReference type="InterPro" id="IPR039434">
    <property type="entry name" value="NSs-like"/>
</dbReference>
<proteinExistence type="predicted"/>
<dbReference type="Pfam" id="PF11073">
    <property type="entry name" value="NSs"/>
    <property type="match status" value="1"/>
</dbReference>